<accession>A0AAU7Q5T6</accession>
<dbReference type="EMBL" id="CP157942">
    <property type="protein sequence ID" value="XBS67761.1"/>
    <property type="molecule type" value="Genomic_DNA"/>
</dbReference>
<sequence>MRRFFRSCCRVPENQRKLLITTLQLSSKLLHLGIPCRNAKYCEKNMIKCTISTDGRFAKLLNLCTQAEGFSDHKSFREMILNHGQESICIFDRGLQKRAAFEEFLKKDIHFVTRGNDNIRYKIVRIHTKIAGIQTEMLELIEDMVVQLGQDGSRFLSFEIRLIKAKKW</sequence>
<gene>
    <name evidence="1" type="ORF">ABLO99_03935</name>
</gene>
<dbReference type="AlphaFoldDB" id="A0AAU7Q5T6"/>
<evidence type="ECO:0000313" key="1">
    <source>
        <dbReference type="EMBL" id="XBS67761.1"/>
    </source>
</evidence>
<name>A0AAU7Q5T6_9RICK</name>
<protein>
    <recommendedName>
        <fullName evidence="2">Transposase</fullName>
    </recommendedName>
</protein>
<proteinExistence type="predicted"/>
<organism evidence="1">
    <name type="scientific">Wolbachia endosymbiont of Armadillidium arcangelii</name>
    <dbReference type="NCBI Taxonomy" id="3158571"/>
    <lineage>
        <taxon>Bacteria</taxon>
        <taxon>Pseudomonadati</taxon>
        <taxon>Pseudomonadota</taxon>
        <taxon>Alphaproteobacteria</taxon>
        <taxon>Rickettsiales</taxon>
        <taxon>Anaplasmataceae</taxon>
        <taxon>Wolbachieae</taxon>
        <taxon>Wolbachia</taxon>
    </lineage>
</organism>
<dbReference type="RefSeq" id="WP_349968370.1">
    <property type="nucleotide sequence ID" value="NZ_CP157942.1"/>
</dbReference>
<reference evidence="1" key="1">
    <citation type="submission" date="2024-06" db="EMBL/GenBank/DDBJ databases">
        <authorList>
            <person name="Dussert Y."/>
            <person name="Peccoud J."/>
            <person name="Pigeault R."/>
        </authorList>
    </citation>
    <scope>NUCLEOTIDE SEQUENCE</scope>
    <source>
        <strain evidence="1">WArc</strain>
    </source>
</reference>
<evidence type="ECO:0008006" key="2">
    <source>
        <dbReference type="Google" id="ProtNLM"/>
    </source>
</evidence>